<keyword evidence="1" id="KW-0560">Oxidoreductase</keyword>
<dbReference type="EMBL" id="JBCAWK010000010">
    <property type="protein sequence ID" value="KAK8847454.1"/>
    <property type="molecule type" value="Genomic_DNA"/>
</dbReference>
<organism evidence="4 5">
    <name type="scientific">Kwoniella newhampshirensis</name>
    <dbReference type="NCBI Taxonomy" id="1651941"/>
    <lineage>
        <taxon>Eukaryota</taxon>
        <taxon>Fungi</taxon>
        <taxon>Dikarya</taxon>
        <taxon>Basidiomycota</taxon>
        <taxon>Agaricomycotina</taxon>
        <taxon>Tremellomycetes</taxon>
        <taxon>Tremellales</taxon>
        <taxon>Cryptococcaceae</taxon>
        <taxon>Kwoniella</taxon>
    </lineage>
</organism>
<dbReference type="InterPro" id="IPR001509">
    <property type="entry name" value="Epimerase_deHydtase"/>
</dbReference>
<dbReference type="PANTHER" id="PTHR10366">
    <property type="entry name" value="NAD DEPENDENT EPIMERASE/DEHYDRATASE"/>
    <property type="match status" value="1"/>
</dbReference>
<feature type="domain" description="NAD-dependent epimerase/dehydratase" evidence="3">
    <location>
        <begin position="7"/>
        <end position="146"/>
    </location>
</feature>
<sequence>MSTAKRVLITGLNGFVAPHVAITFLERGWTVRGTVRTEEKRTKVLALPGLKKWAEEGKVEVTVVPDLAKAEWLDVLKGIDAVAHVASPFNFTLQSYEDFATAAIQGTTNLLEAAAKTPSIKDVAVVGSIVSILDAVKPHADYKGETFTEDDWLGVTEKEAKAMSLDNPATSPYWYSVSKKYAELASQEVYKRTNATYGFATLCCPGIYGPPEHVSSAKELMVTPGADISTSTLFATLATGEDSPIGPTLVPHCVDVRDVALAVYLAITKHASGRFIISGCTNTVQQIANIGREARPDLAKHIPKGDPSNITLPPGTWKLDNSKSQKVLGLDYRPLEETVIDTVTQLEKIGAYNKG</sequence>
<dbReference type="InterPro" id="IPR050425">
    <property type="entry name" value="NAD(P)_dehydrat-like"/>
</dbReference>
<evidence type="ECO:0000313" key="4">
    <source>
        <dbReference type="EMBL" id="KAK8847454.1"/>
    </source>
</evidence>
<proteinExistence type="inferred from homology"/>
<dbReference type="SUPFAM" id="SSF51735">
    <property type="entry name" value="NAD(P)-binding Rossmann-fold domains"/>
    <property type="match status" value="1"/>
</dbReference>
<dbReference type="InterPro" id="IPR036291">
    <property type="entry name" value="NAD(P)-bd_dom_sf"/>
</dbReference>
<dbReference type="KEGG" id="kne:92182570"/>
<comment type="similarity">
    <text evidence="2">Belongs to the NAD(P)-dependent epimerase/dehydratase family. Dihydroflavonol-4-reductase subfamily.</text>
</comment>
<evidence type="ECO:0000259" key="3">
    <source>
        <dbReference type="Pfam" id="PF01370"/>
    </source>
</evidence>
<gene>
    <name evidence="4" type="ORF">IAR55_005312</name>
</gene>
<reference evidence="4 5" key="1">
    <citation type="journal article" date="2024" name="bioRxiv">
        <title>Comparative genomics of Cryptococcus and Kwoniella reveals pathogenesis evolution and contrasting karyotype dynamics via intercentromeric recombination or chromosome fusion.</title>
        <authorList>
            <person name="Coelho M.A."/>
            <person name="David-Palma M."/>
            <person name="Shea T."/>
            <person name="Bowers K."/>
            <person name="McGinley-Smith S."/>
            <person name="Mohammad A.W."/>
            <person name="Gnirke A."/>
            <person name="Yurkov A.M."/>
            <person name="Nowrousian M."/>
            <person name="Sun S."/>
            <person name="Cuomo C.A."/>
            <person name="Heitman J."/>
        </authorList>
    </citation>
    <scope>NUCLEOTIDE SEQUENCE [LARGE SCALE GENOMIC DNA]</scope>
    <source>
        <strain evidence="4 5">CBS 13917</strain>
    </source>
</reference>
<dbReference type="PANTHER" id="PTHR10366:SF579">
    <property type="entry name" value="3-BETA HYDROXYSTEROID DEHYDROGENASE_ISOMERASE FAMILY PROTEIN (AFU_ORTHOLOGUE AFUA_3G02250)"/>
    <property type="match status" value="1"/>
</dbReference>
<evidence type="ECO:0000256" key="1">
    <source>
        <dbReference type="ARBA" id="ARBA00023002"/>
    </source>
</evidence>
<evidence type="ECO:0000256" key="2">
    <source>
        <dbReference type="ARBA" id="ARBA00023445"/>
    </source>
</evidence>
<dbReference type="Pfam" id="PF01370">
    <property type="entry name" value="Epimerase"/>
    <property type="match status" value="1"/>
</dbReference>
<dbReference type="AlphaFoldDB" id="A0AAW0YW51"/>
<dbReference type="GeneID" id="92182570"/>
<dbReference type="RefSeq" id="XP_066800972.1">
    <property type="nucleotide sequence ID" value="XM_066948404.1"/>
</dbReference>
<protein>
    <recommendedName>
        <fullName evidence="3">NAD-dependent epimerase/dehydratase domain-containing protein</fullName>
    </recommendedName>
</protein>
<keyword evidence="5" id="KW-1185">Reference proteome</keyword>
<dbReference type="Gene3D" id="3.40.50.720">
    <property type="entry name" value="NAD(P)-binding Rossmann-like Domain"/>
    <property type="match status" value="1"/>
</dbReference>
<name>A0AAW0YW51_9TREE</name>
<dbReference type="Proteomes" id="UP001388673">
    <property type="component" value="Unassembled WGS sequence"/>
</dbReference>
<evidence type="ECO:0000313" key="5">
    <source>
        <dbReference type="Proteomes" id="UP001388673"/>
    </source>
</evidence>
<comment type="caution">
    <text evidence="4">The sequence shown here is derived from an EMBL/GenBank/DDBJ whole genome shotgun (WGS) entry which is preliminary data.</text>
</comment>
<dbReference type="GO" id="GO:0016616">
    <property type="term" value="F:oxidoreductase activity, acting on the CH-OH group of donors, NAD or NADP as acceptor"/>
    <property type="evidence" value="ECO:0007669"/>
    <property type="project" value="TreeGrafter"/>
</dbReference>
<accession>A0AAW0YW51</accession>